<dbReference type="SMART" id="SM01326">
    <property type="entry name" value="PTEN_C2"/>
    <property type="match status" value="1"/>
</dbReference>
<dbReference type="Pfam" id="PF22785">
    <property type="entry name" value="Tc-R-P"/>
    <property type="match status" value="1"/>
</dbReference>
<accession>A0A371E6Y5</accession>
<dbReference type="Pfam" id="PF10409">
    <property type="entry name" value="PTEN_C2"/>
    <property type="match status" value="1"/>
</dbReference>
<feature type="domain" description="Phosphatase tensin-type" evidence="6">
    <location>
        <begin position="86"/>
        <end position="270"/>
    </location>
</feature>
<feature type="domain" description="C2 tensin-type" evidence="7">
    <location>
        <begin position="303"/>
        <end position="458"/>
    </location>
</feature>
<evidence type="ECO:0000256" key="1">
    <source>
        <dbReference type="ARBA" id="ARBA00007881"/>
    </source>
</evidence>
<sequence length="478" mass="55040">MGEEQNRTGQNKTEPFLCFRLCCVQIWRYCDEVPCQQCGTWHINLMGLKFTKQSPPPKVDDPSLHHQMINILTKNFIRNLVSKQRRRMLIAGYDLDMSYITDRVLAMSFPAQRMRAMYRNPLWQVKSVLDMRHCEHYKVHLQPMAMYSAYYLLIYNLCIEESYDPANFDGRVEAYPFDDNHVPSLEMVKAFCESVDSWLSSDPKNIAVIHCMAGKGRTGLMVCSYLTYCGMSADEALQLYADRRTTNNEGVSIPSQRRYVTYWESLLSNSVPRGTGNGPPQVNLPQPCSRELRRIRLYDTVNIDAIFFVISELQEIPNEVYRPPVEAYRGCCRQIKKGYQRNNSPRYYISILEGDQDGKESETEEPRIVVQMDTESPAIYQKSCLDHYFDKPIQVTGDVRVIFYEKMIGGRLFYCCFNTAFIRNSLLQLTIQELDKVGKRGRSICGPAFCLELLFGPANTGYSSSSISNDEHSSNDSL</sequence>
<dbReference type="GO" id="GO:0016314">
    <property type="term" value="F:phosphatidylinositol-3,4,5-trisphosphate 3-phosphatase activity"/>
    <property type="evidence" value="ECO:0007669"/>
    <property type="project" value="TreeGrafter"/>
</dbReference>
<organism evidence="8 9">
    <name type="scientific">Mucuna pruriens</name>
    <name type="common">Velvet bean</name>
    <name type="synonym">Dolichos pruriens</name>
    <dbReference type="NCBI Taxonomy" id="157652"/>
    <lineage>
        <taxon>Eukaryota</taxon>
        <taxon>Viridiplantae</taxon>
        <taxon>Streptophyta</taxon>
        <taxon>Embryophyta</taxon>
        <taxon>Tracheophyta</taxon>
        <taxon>Spermatophyta</taxon>
        <taxon>Magnoliopsida</taxon>
        <taxon>eudicotyledons</taxon>
        <taxon>Gunneridae</taxon>
        <taxon>Pentapetalae</taxon>
        <taxon>rosids</taxon>
        <taxon>fabids</taxon>
        <taxon>Fabales</taxon>
        <taxon>Fabaceae</taxon>
        <taxon>Papilionoideae</taxon>
        <taxon>50 kb inversion clade</taxon>
        <taxon>NPAAA clade</taxon>
        <taxon>indigoferoid/millettioid clade</taxon>
        <taxon>Phaseoleae</taxon>
        <taxon>Mucuna</taxon>
    </lineage>
</organism>
<proteinExistence type="inferred from homology"/>
<dbReference type="PROSITE" id="PS00383">
    <property type="entry name" value="TYR_PHOSPHATASE_1"/>
    <property type="match status" value="1"/>
</dbReference>
<dbReference type="OrthoDB" id="266663at2759"/>
<comment type="caution">
    <text evidence="8">The sequence shown here is derived from an EMBL/GenBank/DDBJ whole genome shotgun (WGS) entry which is preliminary data.</text>
</comment>
<dbReference type="STRING" id="157652.A0A371E6Y5"/>
<gene>
    <name evidence="8" type="primary">PTEN1</name>
    <name evidence="8" type="ORF">CR513_59940</name>
</gene>
<evidence type="ECO:0000259" key="6">
    <source>
        <dbReference type="PROSITE" id="PS51181"/>
    </source>
</evidence>
<evidence type="ECO:0000313" key="8">
    <source>
        <dbReference type="EMBL" id="RDX61795.1"/>
    </source>
</evidence>
<reference evidence="8" key="1">
    <citation type="submission" date="2018-05" db="EMBL/GenBank/DDBJ databases">
        <title>Draft genome of Mucuna pruriens seed.</title>
        <authorList>
            <person name="Nnadi N.E."/>
            <person name="Vos R."/>
            <person name="Hasami M.H."/>
            <person name="Devisetty U.K."/>
            <person name="Aguiy J.C."/>
        </authorList>
    </citation>
    <scope>NUCLEOTIDE SEQUENCE [LARGE SCALE GENOMIC DNA]</scope>
    <source>
        <strain evidence="8">JCA_2017</strain>
    </source>
</reference>
<dbReference type="InterPro" id="IPR051281">
    <property type="entry name" value="Dual-spec_lipid-protein_phosph"/>
</dbReference>
<dbReference type="SUPFAM" id="SSF52799">
    <property type="entry name" value="(Phosphotyrosine protein) phosphatases II"/>
    <property type="match status" value="1"/>
</dbReference>
<dbReference type="PANTHER" id="PTHR12305:SF60">
    <property type="entry name" value="PHOSPHATIDYLINOSITOL 3,4,5-TRISPHOSPHATE 3-PHOSPHATASE TPTE2-RELATED"/>
    <property type="match status" value="1"/>
</dbReference>
<keyword evidence="2" id="KW-0378">Hydrolase</keyword>
<dbReference type="GO" id="GO:0004725">
    <property type="term" value="F:protein tyrosine phosphatase activity"/>
    <property type="evidence" value="ECO:0007669"/>
    <property type="project" value="TreeGrafter"/>
</dbReference>
<evidence type="ECO:0000259" key="7">
    <source>
        <dbReference type="PROSITE" id="PS51182"/>
    </source>
</evidence>
<evidence type="ECO:0000256" key="3">
    <source>
        <dbReference type="ARBA" id="ARBA00022912"/>
    </source>
</evidence>
<dbReference type="InterPro" id="IPR029023">
    <property type="entry name" value="Tensin_phosphatase"/>
</dbReference>
<dbReference type="PROSITE" id="PS51181">
    <property type="entry name" value="PPASE_TENSIN"/>
    <property type="match status" value="1"/>
</dbReference>
<dbReference type="EMBL" id="QJKJ01015899">
    <property type="protein sequence ID" value="RDX61795.1"/>
    <property type="molecule type" value="Genomic_DNA"/>
</dbReference>
<dbReference type="InterPro" id="IPR029021">
    <property type="entry name" value="Prot-tyrosine_phosphatase-like"/>
</dbReference>
<dbReference type="PANTHER" id="PTHR12305">
    <property type="entry name" value="PHOSPHATASE WITH HOMOLOGY TO TENSIN"/>
    <property type="match status" value="1"/>
</dbReference>
<dbReference type="InterPro" id="IPR045101">
    <property type="entry name" value="PTP_PTEN"/>
</dbReference>
<feature type="non-terminal residue" evidence="8">
    <location>
        <position position="1"/>
    </location>
</feature>
<evidence type="ECO:0000259" key="5">
    <source>
        <dbReference type="PROSITE" id="PS50056"/>
    </source>
</evidence>
<dbReference type="PROSITE" id="PS50056">
    <property type="entry name" value="TYR_PHOSPHATASE_2"/>
    <property type="match status" value="1"/>
</dbReference>
<keyword evidence="9" id="KW-1185">Reference proteome</keyword>
<name>A0A371E6Y5_MUCPR</name>
<dbReference type="AlphaFoldDB" id="A0A371E6Y5"/>
<evidence type="ECO:0000256" key="4">
    <source>
        <dbReference type="ARBA" id="ARBA00023098"/>
    </source>
</evidence>
<dbReference type="Proteomes" id="UP000257109">
    <property type="component" value="Unassembled WGS sequence"/>
</dbReference>
<dbReference type="Gene3D" id="2.60.40.1110">
    <property type="match status" value="1"/>
</dbReference>
<dbReference type="CDD" id="cd14509">
    <property type="entry name" value="PTP_PTEN"/>
    <property type="match status" value="1"/>
</dbReference>
<evidence type="ECO:0000313" key="9">
    <source>
        <dbReference type="Proteomes" id="UP000257109"/>
    </source>
</evidence>
<dbReference type="PROSITE" id="PS51182">
    <property type="entry name" value="C2_TENSIN"/>
    <property type="match status" value="1"/>
</dbReference>
<dbReference type="InterPro" id="IPR016130">
    <property type="entry name" value="Tyr_Pase_AS"/>
</dbReference>
<protein>
    <submittedName>
        <fullName evidence="8">Phosphatidylinositol 3,4,5-trisphosphate 3-phosphatase and protein-tyrosine-phosphatase PTEN1</fullName>
    </submittedName>
</protein>
<dbReference type="InterPro" id="IPR014020">
    <property type="entry name" value="Tensin_C2-dom"/>
</dbReference>
<dbReference type="GO" id="GO:0046856">
    <property type="term" value="P:phosphatidylinositol dephosphorylation"/>
    <property type="evidence" value="ECO:0007669"/>
    <property type="project" value="TreeGrafter"/>
</dbReference>
<keyword evidence="3" id="KW-0904">Protein phosphatase</keyword>
<dbReference type="SUPFAM" id="SSF49562">
    <property type="entry name" value="C2 domain (Calcium/lipid-binding domain, CaLB)"/>
    <property type="match status" value="1"/>
</dbReference>
<dbReference type="InterPro" id="IPR035892">
    <property type="entry name" value="C2_domain_sf"/>
</dbReference>
<feature type="domain" description="Tyrosine specific protein phosphatases" evidence="5">
    <location>
        <begin position="189"/>
        <end position="244"/>
    </location>
</feature>
<keyword evidence="4" id="KW-0443">Lipid metabolism</keyword>
<dbReference type="InterPro" id="IPR000387">
    <property type="entry name" value="Tyr_Pase_dom"/>
</dbReference>
<evidence type="ECO:0000256" key="2">
    <source>
        <dbReference type="ARBA" id="ARBA00022801"/>
    </source>
</evidence>
<dbReference type="Gene3D" id="3.90.190.10">
    <property type="entry name" value="Protein tyrosine phosphatase superfamily"/>
    <property type="match status" value="1"/>
</dbReference>
<dbReference type="GO" id="GO:0005829">
    <property type="term" value="C:cytosol"/>
    <property type="evidence" value="ECO:0007669"/>
    <property type="project" value="TreeGrafter"/>
</dbReference>
<comment type="similarity">
    <text evidence="1">Belongs to the PTEN phosphatase protein family.</text>
</comment>